<evidence type="ECO:0000313" key="4">
    <source>
        <dbReference type="Proteomes" id="UP000321124"/>
    </source>
</evidence>
<organism evidence="3 4">
    <name type="scientific">Shewanella decolorationis</name>
    <dbReference type="NCBI Taxonomy" id="256839"/>
    <lineage>
        <taxon>Bacteria</taxon>
        <taxon>Pseudomonadati</taxon>
        <taxon>Pseudomonadota</taxon>
        <taxon>Gammaproteobacteria</taxon>
        <taxon>Alteromonadales</taxon>
        <taxon>Shewanellaceae</taxon>
        <taxon>Shewanella</taxon>
    </lineage>
</organism>
<dbReference type="Proteomes" id="UP000321124">
    <property type="component" value="Chromosome"/>
</dbReference>
<name>A0A5B8QV53_9GAMM</name>
<evidence type="ECO:0000313" key="3">
    <source>
        <dbReference type="EMBL" id="QDZ89989.1"/>
    </source>
</evidence>
<proteinExistence type="predicted"/>
<dbReference type="InterPro" id="IPR025209">
    <property type="entry name" value="DUF4209"/>
</dbReference>
<dbReference type="RefSeq" id="WP_208661778.1">
    <property type="nucleotide sequence ID" value="NZ_CP031775.2"/>
</dbReference>
<protein>
    <submittedName>
        <fullName evidence="3">DUF4209 domain-containing protein</fullName>
    </submittedName>
</protein>
<dbReference type="AlphaFoldDB" id="A0A5B8QV53"/>
<dbReference type="KEGG" id="sdeo:D0436_05555"/>
<dbReference type="Pfam" id="PF13910">
    <property type="entry name" value="DUF4209"/>
    <property type="match status" value="1"/>
</dbReference>
<reference evidence="3 4" key="1">
    <citation type="journal article" date="2019" name="Ecotoxicol. Environ. Saf.">
        <title>Microbial characterization of heavy metal resistant bacterial strains isolated from an electroplating wastewater treatment plant.</title>
        <authorList>
            <person name="Cai X."/>
            <person name="Zheng X."/>
            <person name="Zhang D."/>
            <person name="Iqbal W."/>
            <person name="Liu C."/>
            <person name="Yang B."/>
            <person name="Zhao X."/>
            <person name="Lu X."/>
            <person name="Mao Y."/>
        </authorList>
    </citation>
    <scope>NUCLEOTIDE SEQUENCE [LARGE SCALE GENOMIC DNA]</scope>
    <source>
        <strain evidence="3 4">Ni1-3</strain>
    </source>
</reference>
<evidence type="ECO:0000259" key="1">
    <source>
        <dbReference type="Pfam" id="PF13910"/>
    </source>
</evidence>
<evidence type="ECO:0000259" key="2">
    <source>
        <dbReference type="Pfam" id="PF24098"/>
    </source>
</evidence>
<dbReference type="InterPro" id="IPR055804">
    <property type="entry name" value="DUF7380"/>
</dbReference>
<accession>A0A5B8QV53</accession>
<dbReference type="Pfam" id="PF24098">
    <property type="entry name" value="DUF7380"/>
    <property type="match status" value="1"/>
</dbReference>
<feature type="domain" description="DUF4209" evidence="1">
    <location>
        <begin position="507"/>
        <end position="597"/>
    </location>
</feature>
<feature type="domain" description="DUF7380" evidence="2">
    <location>
        <begin position="23"/>
        <end position="178"/>
    </location>
</feature>
<sequence>MSNKNLNAIKMLCLPDEFVSKSNEIVRPPYKHGYYSICSIYSEHSKLERENQNEALAYALDLAAAICSMILRPDSVNEPFQPLMQLEGKRSAIADDFENEQLFFIENVLEGIKEPLVKARFADLLWLCVNPKKVSYVRIAIENYLTLPIQPDTWHSDIGDCWKRCIRLARQTRDADSIANIEKALLSALQKDYPDSSFMHLWIAEIIDDNRLCNDQIEPLVDLLFNKAKYFHTNHGYREAREYLFLSECIFKSLGNEERWLDCLMIAADCFELEGDSRAESNAPSLIVANSFYENALQAYRRVPVARRDELGVTEKLKSIRNKITEAGSGSLSEIGLIKGSEIDITELVKSARKHVGNKETLELALLCFTGFSIQGYQELRQRTVENIRQFPLSNLFAGTHMADDGRVIAKTPPINFNLDSEDCEKSIFNKTVQTFYQDMQLTVEGQIIPALNQILSEFRVTRKYLRLVCYHSPIIPEGREYLMASALWSGFEHDFANGIHLLVPQVEHLVRMILKSEGVHTSNIDRDGIENENGLTTLLNNERAEEIFGEDLLFELKAVFTESVGPNLRNEVAHGLLSDISSNSYASVYSWWMVLRLVVQSLYRTKSDAHPK</sequence>
<gene>
    <name evidence="3" type="ORF">D0436_05555</name>
</gene>
<dbReference type="EMBL" id="CP031775">
    <property type="protein sequence ID" value="QDZ89989.1"/>
    <property type="molecule type" value="Genomic_DNA"/>
</dbReference>